<keyword evidence="7 10" id="KW-0067">ATP-binding</keyword>
<dbReference type="Proteomes" id="UP001139722">
    <property type="component" value="Unassembled WGS sequence"/>
</dbReference>
<dbReference type="PANTHER" id="PTHR43442:SF3">
    <property type="entry name" value="GLUCONOKINASE-RELATED"/>
    <property type="match status" value="1"/>
</dbReference>
<dbReference type="GO" id="GO:0005524">
    <property type="term" value="F:ATP binding"/>
    <property type="evidence" value="ECO:0007669"/>
    <property type="project" value="UniProtKB-KW"/>
</dbReference>
<dbReference type="CDD" id="cd02021">
    <property type="entry name" value="GntK"/>
    <property type="match status" value="1"/>
</dbReference>
<dbReference type="Pfam" id="PF13671">
    <property type="entry name" value="AAA_33"/>
    <property type="match status" value="1"/>
</dbReference>
<keyword evidence="5 10" id="KW-0547">Nucleotide-binding</keyword>
<evidence type="ECO:0000256" key="7">
    <source>
        <dbReference type="ARBA" id="ARBA00022840"/>
    </source>
</evidence>
<dbReference type="RefSeq" id="WP_156998030.1">
    <property type="nucleotide sequence ID" value="NZ_BAAANU010000003.1"/>
</dbReference>
<evidence type="ECO:0000313" key="11">
    <source>
        <dbReference type="EMBL" id="MCP2371801.1"/>
    </source>
</evidence>
<evidence type="ECO:0000256" key="8">
    <source>
        <dbReference type="ARBA" id="ARBA00023064"/>
    </source>
</evidence>
<evidence type="ECO:0000256" key="10">
    <source>
        <dbReference type="RuleBase" id="RU363066"/>
    </source>
</evidence>
<evidence type="ECO:0000256" key="3">
    <source>
        <dbReference type="ARBA" id="ARBA00012054"/>
    </source>
</evidence>
<evidence type="ECO:0000256" key="9">
    <source>
        <dbReference type="ARBA" id="ARBA00048090"/>
    </source>
</evidence>
<comment type="pathway">
    <text evidence="1">Carbohydrate acid metabolism.</text>
</comment>
<sequence>MDAAVGTDSPPAVVVMGVAGAGKSTLAIALAERLGAVFVEADDLHSAEAKAQMAAGIPLTDEDRWPWLARVAARARDEHADRHPVVVSCSALKRSYREFLTRVSETGLAFVHVHGSETQLAERIGQRTGHFMPATMLASQIATLEPLADDEHGFVVDLELALGDAADRALDFLRRNA</sequence>
<evidence type="ECO:0000313" key="12">
    <source>
        <dbReference type="Proteomes" id="UP001139722"/>
    </source>
</evidence>
<keyword evidence="4 10" id="KW-0808">Transferase</keyword>
<accession>A0A9X2KCW8</accession>
<dbReference type="FunFam" id="3.40.50.300:FF:000522">
    <property type="entry name" value="Gluconokinase"/>
    <property type="match status" value="1"/>
</dbReference>
<comment type="caution">
    <text evidence="11">The sequence shown here is derived from an EMBL/GenBank/DDBJ whole genome shotgun (WGS) entry which is preliminary data.</text>
</comment>
<reference evidence="11" key="1">
    <citation type="submission" date="2022-06" db="EMBL/GenBank/DDBJ databases">
        <title>Sequencing the genomes of 1000 actinobacteria strains.</title>
        <authorList>
            <person name="Klenk H.-P."/>
        </authorList>
    </citation>
    <scope>NUCLEOTIDE SEQUENCE</scope>
    <source>
        <strain evidence="11">DSM 22016</strain>
    </source>
</reference>
<protein>
    <recommendedName>
        <fullName evidence="3 10">Gluconokinase</fullName>
        <ecNumber evidence="3 10">2.7.1.12</ecNumber>
    </recommendedName>
</protein>
<evidence type="ECO:0000256" key="5">
    <source>
        <dbReference type="ARBA" id="ARBA00022741"/>
    </source>
</evidence>
<dbReference type="Gene3D" id="3.40.50.300">
    <property type="entry name" value="P-loop containing nucleotide triphosphate hydrolases"/>
    <property type="match status" value="1"/>
</dbReference>
<dbReference type="EC" id="2.7.1.12" evidence="3 10"/>
<proteinExistence type="inferred from homology"/>
<comment type="catalytic activity">
    <reaction evidence="9 10">
        <text>D-gluconate + ATP = 6-phospho-D-gluconate + ADP + H(+)</text>
        <dbReference type="Rhea" id="RHEA:19433"/>
        <dbReference type="ChEBI" id="CHEBI:15378"/>
        <dbReference type="ChEBI" id="CHEBI:18391"/>
        <dbReference type="ChEBI" id="CHEBI:30616"/>
        <dbReference type="ChEBI" id="CHEBI:58759"/>
        <dbReference type="ChEBI" id="CHEBI:456216"/>
        <dbReference type="EC" id="2.7.1.12"/>
    </reaction>
</comment>
<evidence type="ECO:0000256" key="1">
    <source>
        <dbReference type="ARBA" id="ARBA00004761"/>
    </source>
</evidence>
<dbReference type="EMBL" id="JAMZDY010000001">
    <property type="protein sequence ID" value="MCP2371801.1"/>
    <property type="molecule type" value="Genomic_DNA"/>
</dbReference>
<dbReference type="PANTHER" id="PTHR43442">
    <property type="entry name" value="GLUCONOKINASE-RELATED"/>
    <property type="match status" value="1"/>
</dbReference>
<dbReference type="SUPFAM" id="SSF52540">
    <property type="entry name" value="P-loop containing nucleoside triphosphate hydrolases"/>
    <property type="match status" value="1"/>
</dbReference>
<keyword evidence="8" id="KW-0311">Gluconate utilization</keyword>
<name>A0A9X2KCW8_9MICO</name>
<dbReference type="NCBIfam" id="TIGR01313">
    <property type="entry name" value="therm_gnt_kin"/>
    <property type="match status" value="1"/>
</dbReference>
<dbReference type="OrthoDB" id="9795716at2"/>
<dbReference type="InterPro" id="IPR006001">
    <property type="entry name" value="Therm_gnt_kin"/>
</dbReference>
<comment type="similarity">
    <text evidence="2 10">Belongs to the gluconokinase GntK/GntV family.</text>
</comment>
<dbReference type="InterPro" id="IPR027417">
    <property type="entry name" value="P-loop_NTPase"/>
</dbReference>
<dbReference type="GO" id="GO:0019521">
    <property type="term" value="P:D-gluconate metabolic process"/>
    <property type="evidence" value="ECO:0007669"/>
    <property type="project" value="UniProtKB-KW"/>
</dbReference>
<evidence type="ECO:0000256" key="6">
    <source>
        <dbReference type="ARBA" id="ARBA00022777"/>
    </source>
</evidence>
<dbReference type="GO" id="GO:0005737">
    <property type="term" value="C:cytoplasm"/>
    <property type="evidence" value="ECO:0007669"/>
    <property type="project" value="TreeGrafter"/>
</dbReference>
<evidence type="ECO:0000256" key="4">
    <source>
        <dbReference type="ARBA" id="ARBA00022679"/>
    </source>
</evidence>
<gene>
    <name evidence="11" type="ORF">BJ978_002477</name>
</gene>
<keyword evidence="12" id="KW-1185">Reference proteome</keyword>
<keyword evidence="6 10" id="KW-0418">Kinase</keyword>
<dbReference type="GO" id="GO:0046316">
    <property type="term" value="F:gluconokinase activity"/>
    <property type="evidence" value="ECO:0007669"/>
    <property type="project" value="UniProtKB-EC"/>
</dbReference>
<dbReference type="AlphaFoldDB" id="A0A9X2KCW8"/>
<organism evidence="11 12">
    <name type="scientific">Agromyces terreus</name>
    <dbReference type="NCBI Taxonomy" id="424795"/>
    <lineage>
        <taxon>Bacteria</taxon>
        <taxon>Bacillati</taxon>
        <taxon>Actinomycetota</taxon>
        <taxon>Actinomycetes</taxon>
        <taxon>Micrococcales</taxon>
        <taxon>Microbacteriaceae</taxon>
        <taxon>Agromyces</taxon>
    </lineage>
</organism>
<evidence type="ECO:0000256" key="2">
    <source>
        <dbReference type="ARBA" id="ARBA00008420"/>
    </source>
</evidence>